<comment type="function">
    <text evidence="12">Involved in lipopolysaccharide (LPS) biosynthesis. Catalyzes the transfer of 3-deoxy-D-manno-octulosonate (Kdo) residue(s) from CMP-Kdo to lipid IV(A), the tetraacyldisaccharide-1,4'-bisphosphate precursor of lipid A.</text>
</comment>
<name>A0A2V1GV30_9GAMM</name>
<evidence type="ECO:0000256" key="11">
    <source>
        <dbReference type="PIRSR" id="PIRSR639901-2"/>
    </source>
</evidence>
<evidence type="ECO:0000256" key="3">
    <source>
        <dbReference type="ARBA" id="ARBA00006380"/>
    </source>
</evidence>
<comment type="pathway">
    <text evidence="2 12">Bacterial outer membrane biogenesis; LPS core biosynthesis.</text>
</comment>
<dbReference type="GO" id="GO:0043842">
    <property type="term" value="F:Kdo transferase activity"/>
    <property type="evidence" value="ECO:0007669"/>
    <property type="project" value="UniProtKB-EC"/>
</dbReference>
<evidence type="ECO:0000256" key="2">
    <source>
        <dbReference type="ARBA" id="ARBA00004713"/>
    </source>
</evidence>
<dbReference type="PANTHER" id="PTHR42755">
    <property type="entry name" value="3-DEOXY-MANNO-OCTULOSONATE CYTIDYLYLTRANSFERASE"/>
    <property type="match status" value="1"/>
</dbReference>
<sequence length="434" mass="48565">MPTLLIQLVATLFSLRFLYSLLFVLLLPVVLLRTWYRGIKSPEYRKRVGERLGFYRVAASKPVIWVHSVSVGETLAAVPLVKRLLADYPNHQLLITTMTPTGSARVQDLYKEQLGKQVLHVYAPWDLPTATGRFLKYFKPQLAIVMETELWPNWVAQCNVRKIPMLLANARLSERSAKGYAKVSGLTRPMFAGVDMIAAQTEQEVERFKTLGAINTQACGSIKFDHSLSDELKTTAAELKRQLGDRPIWIAASTRLGEDEILLQTHQQLLKQFPNLLMILVPRHPERFNAVADMIDQVGLTKVRRSHGQIPTEKDQVWLGDSMGEMNLMFGLVDIAFVGGSLVDTGGHNMLEPALWGVPVVTGQSCFNFLDISQKLQNCGGLKQVGDGQQLQQQISQWLTDVAAKQQAGDAAKAFIEQNRGAIDRVMKLIKHLL</sequence>
<feature type="site" description="Transition state stabilizer" evidence="11">
    <location>
        <position position="147"/>
    </location>
</feature>
<dbReference type="GO" id="GO:0009244">
    <property type="term" value="P:lipopolysaccharide core region biosynthetic process"/>
    <property type="evidence" value="ECO:0007669"/>
    <property type="project" value="UniProtKB-UniRule"/>
</dbReference>
<comment type="subcellular location">
    <subcellularLocation>
        <location evidence="1">Cell inner membrane</location>
        <topology evidence="1">Single-pass membrane protein</topology>
        <orientation evidence="1">Cytoplasmic side</orientation>
    </subcellularLocation>
    <subcellularLocation>
        <location evidence="12">Cell membrane</location>
    </subcellularLocation>
</comment>
<dbReference type="UniPathway" id="UPA00958"/>
<dbReference type="PANTHER" id="PTHR42755:SF1">
    <property type="entry name" value="3-DEOXY-D-MANNO-OCTULOSONIC ACID TRANSFERASE, MITOCHONDRIAL-RELATED"/>
    <property type="match status" value="1"/>
</dbReference>
<keyword evidence="6 12" id="KW-0808">Transferase</keyword>
<keyword evidence="12" id="KW-0812">Transmembrane</keyword>
<dbReference type="InterPro" id="IPR038107">
    <property type="entry name" value="Glycos_transf_N_sf"/>
</dbReference>
<evidence type="ECO:0000256" key="9">
    <source>
        <dbReference type="ARBA" id="ARBA00049183"/>
    </source>
</evidence>
<organism evidence="14 15">
    <name type="scientific">Pelagibaculum spongiae</name>
    <dbReference type="NCBI Taxonomy" id="2080658"/>
    <lineage>
        <taxon>Bacteria</taxon>
        <taxon>Pseudomonadati</taxon>
        <taxon>Pseudomonadota</taxon>
        <taxon>Gammaproteobacteria</taxon>
        <taxon>Oceanospirillales</taxon>
        <taxon>Pelagibaculum</taxon>
    </lineage>
</organism>
<keyword evidence="12" id="KW-0472">Membrane</keyword>
<gene>
    <name evidence="14" type="ORF">DC094_06235</name>
</gene>
<evidence type="ECO:0000256" key="1">
    <source>
        <dbReference type="ARBA" id="ARBA00004388"/>
    </source>
</evidence>
<dbReference type="Gene3D" id="3.40.50.2000">
    <property type="entry name" value="Glycogen Phosphorylase B"/>
    <property type="match status" value="1"/>
</dbReference>
<dbReference type="EMBL" id="QDDL01000002">
    <property type="protein sequence ID" value="PVZ70198.1"/>
    <property type="molecule type" value="Genomic_DNA"/>
</dbReference>
<keyword evidence="12" id="KW-1133">Transmembrane helix</keyword>
<evidence type="ECO:0000256" key="5">
    <source>
        <dbReference type="ARBA" id="ARBA00019077"/>
    </source>
</evidence>
<dbReference type="Gene3D" id="3.40.50.11720">
    <property type="entry name" value="3-Deoxy-D-manno-octulosonic-acid transferase, N-terminal domain"/>
    <property type="match status" value="1"/>
</dbReference>
<feature type="active site" description="Proton acceptor" evidence="10">
    <location>
        <position position="73"/>
    </location>
</feature>
<feature type="domain" description="3-deoxy-D-manno-octulosonic-acid transferase N-terminal" evidence="13">
    <location>
        <begin position="47"/>
        <end position="225"/>
    </location>
</feature>
<evidence type="ECO:0000313" key="14">
    <source>
        <dbReference type="EMBL" id="PVZ70198.1"/>
    </source>
</evidence>
<dbReference type="EC" id="2.4.99.12" evidence="4 12"/>
<comment type="catalytic activity">
    <reaction evidence="9 12">
        <text>lipid IVA (E. coli) + CMP-3-deoxy-beta-D-manno-octulosonate = alpha-Kdo-(2-&gt;6)-lipid IVA (E. coli) + CMP + H(+)</text>
        <dbReference type="Rhea" id="RHEA:28066"/>
        <dbReference type="ChEBI" id="CHEBI:15378"/>
        <dbReference type="ChEBI" id="CHEBI:58603"/>
        <dbReference type="ChEBI" id="CHEBI:60364"/>
        <dbReference type="ChEBI" id="CHEBI:60377"/>
        <dbReference type="ChEBI" id="CHEBI:85987"/>
        <dbReference type="EC" id="2.4.99.12"/>
    </reaction>
</comment>
<accession>A0A2V1GV30</accession>
<dbReference type="FunFam" id="3.40.50.11720:FF:000001">
    <property type="entry name" value="3-deoxy-D-manno-octulosonic acid transferase"/>
    <property type="match status" value="1"/>
</dbReference>
<dbReference type="FunFam" id="3.40.50.2000:FF:000032">
    <property type="entry name" value="3-deoxy-D-manno-octulosonic acid transferase"/>
    <property type="match status" value="1"/>
</dbReference>
<dbReference type="RefSeq" id="WP_116686271.1">
    <property type="nucleotide sequence ID" value="NZ_CAWNYD010000002.1"/>
</dbReference>
<dbReference type="OrthoDB" id="9789797at2"/>
<reference evidence="14 15" key="1">
    <citation type="submission" date="2018-04" db="EMBL/GenBank/DDBJ databases">
        <title>Thalassorhabdus spongiae gen. nov., sp. nov., isolated from a marine sponge in South-West Iceland.</title>
        <authorList>
            <person name="Knobloch S."/>
            <person name="Daussin A."/>
            <person name="Johannsson R."/>
            <person name="Marteinsson V.T."/>
        </authorList>
    </citation>
    <scope>NUCLEOTIDE SEQUENCE [LARGE SCALE GENOMIC DNA]</scope>
    <source>
        <strain evidence="14 15">Hp12</strain>
    </source>
</reference>
<evidence type="ECO:0000256" key="4">
    <source>
        <dbReference type="ARBA" id="ARBA00012621"/>
    </source>
</evidence>
<evidence type="ECO:0000256" key="10">
    <source>
        <dbReference type="PIRSR" id="PIRSR639901-1"/>
    </source>
</evidence>
<proteinExistence type="inferred from homology"/>
<feature type="site" description="Transition state stabilizer" evidence="11">
    <location>
        <position position="223"/>
    </location>
</feature>
<dbReference type="NCBIfam" id="NF004388">
    <property type="entry name" value="PRK05749.1-4"/>
    <property type="match status" value="1"/>
</dbReference>
<dbReference type="Proteomes" id="UP000244906">
    <property type="component" value="Unassembled WGS sequence"/>
</dbReference>
<dbReference type="InterPro" id="IPR039901">
    <property type="entry name" value="Kdotransferase"/>
</dbReference>
<dbReference type="Pfam" id="PF04413">
    <property type="entry name" value="Glycos_transf_N"/>
    <property type="match status" value="1"/>
</dbReference>
<evidence type="ECO:0000259" key="13">
    <source>
        <dbReference type="Pfam" id="PF04413"/>
    </source>
</evidence>
<keyword evidence="15" id="KW-1185">Reference proteome</keyword>
<keyword evidence="7" id="KW-0735">Signal-anchor</keyword>
<evidence type="ECO:0000256" key="6">
    <source>
        <dbReference type="ARBA" id="ARBA00022679"/>
    </source>
</evidence>
<evidence type="ECO:0000256" key="8">
    <source>
        <dbReference type="ARBA" id="ARBA00031445"/>
    </source>
</evidence>
<dbReference type="GO" id="GO:0009245">
    <property type="term" value="P:lipid A biosynthetic process"/>
    <property type="evidence" value="ECO:0007669"/>
    <property type="project" value="TreeGrafter"/>
</dbReference>
<dbReference type="GO" id="GO:0005886">
    <property type="term" value="C:plasma membrane"/>
    <property type="evidence" value="ECO:0007669"/>
    <property type="project" value="UniProtKB-SubCell"/>
</dbReference>
<protein>
    <recommendedName>
        <fullName evidence="5 12">3-deoxy-D-manno-octulosonic acid transferase</fullName>
        <shortName evidence="12">Kdo transferase</shortName>
        <ecNumber evidence="4 12">2.4.99.12</ecNumber>
    </recommendedName>
    <alternativeName>
        <fullName evidence="8 12">Lipid IV(A) 3-deoxy-D-manno-octulosonic acid transferase</fullName>
    </alternativeName>
</protein>
<dbReference type="InterPro" id="IPR007507">
    <property type="entry name" value="Glycos_transf_N"/>
</dbReference>
<dbReference type="SUPFAM" id="SSF53756">
    <property type="entry name" value="UDP-Glycosyltransferase/glycogen phosphorylase"/>
    <property type="match status" value="1"/>
</dbReference>
<comment type="caution">
    <text evidence="14">The sequence shown here is derived from an EMBL/GenBank/DDBJ whole genome shotgun (WGS) entry which is preliminary data.</text>
</comment>
<keyword evidence="12" id="KW-1003">Cell membrane</keyword>
<dbReference type="AlphaFoldDB" id="A0A2V1GV30"/>
<comment type="similarity">
    <text evidence="3">Belongs to the glycosyltransferase group 1 family. Glycosyltransferase 30 subfamily.</text>
</comment>
<keyword evidence="12" id="KW-0448">Lipopolysaccharide biosynthesis</keyword>
<evidence type="ECO:0000313" key="15">
    <source>
        <dbReference type="Proteomes" id="UP000244906"/>
    </source>
</evidence>
<evidence type="ECO:0000256" key="7">
    <source>
        <dbReference type="ARBA" id="ARBA00022968"/>
    </source>
</evidence>
<evidence type="ECO:0000256" key="12">
    <source>
        <dbReference type="RuleBase" id="RU365103"/>
    </source>
</evidence>
<feature type="transmembrane region" description="Helical" evidence="12">
    <location>
        <begin position="17"/>
        <end position="36"/>
    </location>
</feature>